<name>A0A0D7ASG8_9AGAR</name>
<proteinExistence type="predicted"/>
<evidence type="ECO:0000256" key="1">
    <source>
        <dbReference type="SAM" id="MobiDB-lite"/>
    </source>
</evidence>
<accession>A0A0D7ASG8</accession>
<dbReference type="InterPro" id="IPR045338">
    <property type="entry name" value="DUF6535"/>
</dbReference>
<dbReference type="OrthoDB" id="3235960at2759"/>
<protein>
    <recommendedName>
        <fullName evidence="2">DUF6535 domain-containing protein</fullName>
    </recommendedName>
</protein>
<dbReference type="AlphaFoldDB" id="A0A0D7ASG8"/>
<keyword evidence="4" id="KW-1185">Reference proteome</keyword>
<organism evidence="3 4">
    <name type="scientific">Cylindrobasidium torrendii FP15055 ss-10</name>
    <dbReference type="NCBI Taxonomy" id="1314674"/>
    <lineage>
        <taxon>Eukaryota</taxon>
        <taxon>Fungi</taxon>
        <taxon>Dikarya</taxon>
        <taxon>Basidiomycota</taxon>
        <taxon>Agaricomycotina</taxon>
        <taxon>Agaricomycetes</taxon>
        <taxon>Agaricomycetidae</taxon>
        <taxon>Agaricales</taxon>
        <taxon>Marasmiineae</taxon>
        <taxon>Physalacriaceae</taxon>
        <taxon>Cylindrobasidium</taxon>
    </lineage>
</organism>
<reference evidence="3 4" key="1">
    <citation type="journal article" date="2015" name="Fungal Genet. Biol.">
        <title>Evolution of novel wood decay mechanisms in Agaricales revealed by the genome sequences of Fistulina hepatica and Cylindrobasidium torrendii.</title>
        <authorList>
            <person name="Floudas D."/>
            <person name="Held B.W."/>
            <person name="Riley R."/>
            <person name="Nagy L.G."/>
            <person name="Koehler G."/>
            <person name="Ransdell A.S."/>
            <person name="Younus H."/>
            <person name="Chow J."/>
            <person name="Chiniquy J."/>
            <person name="Lipzen A."/>
            <person name="Tritt A."/>
            <person name="Sun H."/>
            <person name="Haridas S."/>
            <person name="LaButti K."/>
            <person name="Ohm R.A."/>
            <person name="Kues U."/>
            <person name="Blanchette R.A."/>
            <person name="Grigoriev I.V."/>
            <person name="Minto R.E."/>
            <person name="Hibbett D.S."/>
        </authorList>
    </citation>
    <scope>NUCLEOTIDE SEQUENCE [LARGE SCALE GENOMIC DNA]</scope>
    <source>
        <strain evidence="3 4">FP15055 ss-10</strain>
    </source>
</reference>
<sequence length="236" mass="25882">MSTPGPDPPTTTMEAPVQRRDSLNDIPAILKKLKHVREALEALEADDFAQPQDASGAGNASSTGTSDRTRLPRLQPEQPEPDDPMRDTIIPPKVFGLSRFKDDGGQHRDSERPQHRATDKYEDDAKYPTDEHHHELDEEARVWRVYLEEARTFDQDIVIQASESLELLLVFAGLFSAVLTTFVAQTSQSLSPDAAAQSTGALLEIAQLIRAVGSQTPVEDVRPSASASLDTISNSI</sequence>
<feature type="region of interest" description="Disordered" evidence="1">
    <location>
        <begin position="1"/>
        <end position="23"/>
    </location>
</feature>
<evidence type="ECO:0000259" key="2">
    <source>
        <dbReference type="Pfam" id="PF20153"/>
    </source>
</evidence>
<feature type="compositionally biased region" description="Basic and acidic residues" evidence="1">
    <location>
        <begin position="99"/>
        <end position="133"/>
    </location>
</feature>
<gene>
    <name evidence="3" type="ORF">CYLTODRAFT_459977</name>
</gene>
<dbReference type="EMBL" id="KN880982">
    <property type="protein sequence ID" value="KIY61298.1"/>
    <property type="molecule type" value="Genomic_DNA"/>
</dbReference>
<feature type="region of interest" description="Disordered" evidence="1">
    <location>
        <begin position="44"/>
        <end position="133"/>
    </location>
</feature>
<dbReference type="Pfam" id="PF20153">
    <property type="entry name" value="DUF6535"/>
    <property type="match status" value="1"/>
</dbReference>
<feature type="compositionally biased region" description="Low complexity" evidence="1">
    <location>
        <begin position="54"/>
        <end position="66"/>
    </location>
</feature>
<evidence type="ECO:0000313" key="3">
    <source>
        <dbReference type="EMBL" id="KIY61298.1"/>
    </source>
</evidence>
<dbReference type="Proteomes" id="UP000054007">
    <property type="component" value="Unassembled WGS sequence"/>
</dbReference>
<feature type="domain" description="DUF6535" evidence="2">
    <location>
        <begin position="143"/>
        <end position="223"/>
    </location>
</feature>
<evidence type="ECO:0000313" key="4">
    <source>
        <dbReference type="Proteomes" id="UP000054007"/>
    </source>
</evidence>
<feature type="non-terminal residue" evidence="3">
    <location>
        <position position="236"/>
    </location>
</feature>